<evidence type="ECO:0000256" key="1">
    <source>
        <dbReference type="ARBA" id="ARBA00023015"/>
    </source>
</evidence>
<evidence type="ECO:0000313" key="6">
    <source>
        <dbReference type="Proteomes" id="UP000788262"/>
    </source>
</evidence>
<dbReference type="InterPro" id="IPR051011">
    <property type="entry name" value="Metal_resp_trans_reg"/>
</dbReference>
<keyword evidence="1" id="KW-0805">Transcription regulation</keyword>
<dbReference type="PANTHER" id="PTHR43132">
    <property type="entry name" value="ARSENICAL RESISTANCE OPERON REPRESSOR ARSR-RELATED"/>
    <property type="match status" value="1"/>
</dbReference>
<evidence type="ECO:0000256" key="2">
    <source>
        <dbReference type="ARBA" id="ARBA00023125"/>
    </source>
</evidence>
<sequence>MAAEAFADGGEPGGGAVAGCRTRRRVWGAGVVTSSRALSDLVGRSRAQLLEVVSQPLSTTELARGLGLSAGAISQHLGILHRAGLLDRARDGHTMLYSRTPLGDQLVD</sequence>
<evidence type="ECO:0000313" key="5">
    <source>
        <dbReference type="EMBL" id="MBN0048463.1"/>
    </source>
</evidence>
<keyword evidence="3" id="KW-0804">Transcription</keyword>
<dbReference type="InterPro" id="IPR001845">
    <property type="entry name" value="HTH_ArsR_DNA-bd_dom"/>
</dbReference>
<accession>A0ABS2VZ85</accession>
<keyword evidence="6" id="KW-1185">Reference proteome</keyword>
<dbReference type="EMBL" id="JAFFZS010000039">
    <property type="protein sequence ID" value="MBN0048463.1"/>
    <property type="molecule type" value="Genomic_DNA"/>
</dbReference>
<dbReference type="InterPro" id="IPR011991">
    <property type="entry name" value="ArsR-like_HTH"/>
</dbReference>
<dbReference type="InterPro" id="IPR036388">
    <property type="entry name" value="WH-like_DNA-bd_sf"/>
</dbReference>
<protein>
    <submittedName>
        <fullName evidence="5">Winged helix-turn-helix transcriptional regulator</fullName>
    </submittedName>
</protein>
<name>A0ABS2VZ85_STRAS</name>
<dbReference type="SMART" id="SM00418">
    <property type="entry name" value="HTH_ARSR"/>
    <property type="match status" value="1"/>
</dbReference>
<dbReference type="InterPro" id="IPR036390">
    <property type="entry name" value="WH_DNA-bd_sf"/>
</dbReference>
<dbReference type="PANTHER" id="PTHR43132:SF8">
    <property type="entry name" value="HTH-TYPE TRANSCRIPTIONAL REGULATOR KMTR"/>
    <property type="match status" value="1"/>
</dbReference>
<reference evidence="5 6" key="1">
    <citation type="submission" date="2021-02" db="EMBL/GenBank/DDBJ databases">
        <title>Whole genome sequencing of Streptomyces actuosus VRA1.</title>
        <authorList>
            <person name="Sen G."/>
            <person name="Sen A."/>
        </authorList>
    </citation>
    <scope>NUCLEOTIDE SEQUENCE [LARGE SCALE GENOMIC DNA]</scope>
    <source>
        <strain evidence="5 6">VRA1</strain>
    </source>
</reference>
<organism evidence="5 6">
    <name type="scientific">Streptomyces actuosus</name>
    <dbReference type="NCBI Taxonomy" id="1885"/>
    <lineage>
        <taxon>Bacteria</taxon>
        <taxon>Bacillati</taxon>
        <taxon>Actinomycetota</taxon>
        <taxon>Actinomycetes</taxon>
        <taxon>Kitasatosporales</taxon>
        <taxon>Streptomycetaceae</taxon>
        <taxon>Streptomyces</taxon>
    </lineage>
</organism>
<dbReference type="Gene3D" id="1.10.10.10">
    <property type="entry name" value="Winged helix-like DNA-binding domain superfamily/Winged helix DNA-binding domain"/>
    <property type="match status" value="1"/>
</dbReference>
<evidence type="ECO:0000256" key="3">
    <source>
        <dbReference type="ARBA" id="ARBA00023163"/>
    </source>
</evidence>
<dbReference type="CDD" id="cd00090">
    <property type="entry name" value="HTH_ARSR"/>
    <property type="match status" value="1"/>
</dbReference>
<proteinExistence type="predicted"/>
<feature type="domain" description="HTH arsR-type" evidence="4">
    <location>
        <begin position="23"/>
        <end position="108"/>
    </location>
</feature>
<dbReference type="PROSITE" id="PS50987">
    <property type="entry name" value="HTH_ARSR_2"/>
    <property type="match status" value="1"/>
</dbReference>
<dbReference type="Proteomes" id="UP000788262">
    <property type="component" value="Unassembled WGS sequence"/>
</dbReference>
<dbReference type="SUPFAM" id="SSF46785">
    <property type="entry name" value="Winged helix' DNA-binding domain"/>
    <property type="match status" value="1"/>
</dbReference>
<evidence type="ECO:0000259" key="4">
    <source>
        <dbReference type="PROSITE" id="PS50987"/>
    </source>
</evidence>
<gene>
    <name evidence="5" type="ORF">JS756_31045</name>
</gene>
<keyword evidence="2" id="KW-0238">DNA-binding</keyword>
<dbReference type="Pfam" id="PF01022">
    <property type="entry name" value="HTH_5"/>
    <property type="match status" value="1"/>
</dbReference>
<comment type="caution">
    <text evidence="5">The sequence shown here is derived from an EMBL/GenBank/DDBJ whole genome shotgun (WGS) entry which is preliminary data.</text>
</comment>
<dbReference type="RefSeq" id="WP_205386592.1">
    <property type="nucleotide sequence ID" value="NZ_JAFFZS010000039.1"/>
</dbReference>